<evidence type="ECO:0000256" key="5">
    <source>
        <dbReference type="ARBA" id="ARBA00023242"/>
    </source>
</evidence>
<comment type="subcellular location">
    <subcellularLocation>
        <location evidence="1">Nucleus</location>
    </subcellularLocation>
</comment>
<protein>
    <submittedName>
        <fullName evidence="9">B3 domain-containing protein At5g18000-like</fullName>
    </submittedName>
</protein>
<evidence type="ECO:0000313" key="8">
    <source>
        <dbReference type="Proteomes" id="UP000694864"/>
    </source>
</evidence>
<name>A0ABM1QBZ6_CAMSA</name>
<dbReference type="InterPro" id="IPR003340">
    <property type="entry name" value="B3_DNA-bd"/>
</dbReference>
<organism evidence="8 9">
    <name type="scientific">Camelina sativa</name>
    <name type="common">False flax</name>
    <name type="synonym">Myagrum sativum</name>
    <dbReference type="NCBI Taxonomy" id="90675"/>
    <lineage>
        <taxon>Eukaryota</taxon>
        <taxon>Viridiplantae</taxon>
        <taxon>Streptophyta</taxon>
        <taxon>Embryophyta</taxon>
        <taxon>Tracheophyta</taxon>
        <taxon>Spermatophyta</taxon>
        <taxon>Magnoliopsida</taxon>
        <taxon>eudicotyledons</taxon>
        <taxon>Gunneridae</taxon>
        <taxon>Pentapetalae</taxon>
        <taxon>rosids</taxon>
        <taxon>malvids</taxon>
        <taxon>Brassicales</taxon>
        <taxon>Brassicaceae</taxon>
        <taxon>Camelineae</taxon>
        <taxon>Camelina</taxon>
    </lineage>
</organism>
<dbReference type="SUPFAM" id="SSF101936">
    <property type="entry name" value="DNA-binding pseudobarrel domain"/>
    <property type="match status" value="1"/>
</dbReference>
<keyword evidence="4" id="KW-0804">Transcription</keyword>
<keyword evidence="2" id="KW-0805">Transcription regulation</keyword>
<keyword evidence="3" id="KW-0238">DNA-binding</keyword>
<reference evidence="8" key="1">
    <citation type="journal article" date="2014" name="Nat. Commun.">
        <title>The emerging biofuel crop Camelina sativa retains a highly undifferentiated hexaploid genome structure.</title>
        <authorList>
            <person name="Kagale S."/>
            <person name="Koh C."/>
            <person name="Nixon J."/>
            <person name="Bollina V."/>
            <person name="Clarke W.E."/>
            <person name="Tuteja R."/>
            <person name="Spillane C."/>
            <person name="Robinson S.J."/>
            <person name="Links M.G."/>
            <person name="Clarke C."/>
            <person name="Higgins E.E."/>
            <person name="Huebert T."/>
            <person name="Sharpe A.G."/>
            <person name="Parkin I.A."/>
        </authorList>
    </citation>
    <scope>NUCLEOTIDE SEQUENCE [LARGE SCALE GENOMIC DNA]</scope>
    <source>
        <strain evidence="8">cv. DH55</strain>
    </source>
</reference>
<dbReference type="SMART" id="SM01019">
    <property type="entry name" value="B3"/>
    <property type="match status" value="1"/>
</dbReference>
<dbReference type="InterPro" id="IPR044837">
    <property type="entry name" value="REM16-like"/>
</dbReference>
<evidence type="ECO:0000256" key="2">
    <source>
        <dbReference type="ARBA" id="ARBA00023015"/>
    </source>
</evidence>
<keyword evidence="8" id="KW-1185">Reference proteome</keyword>
<dbReference type="RefSeq" id="XP_019084284.1">
    <property type="nucleotide sequence ID" value="XM_019228739.1"/>
</dbReference>
<feature type="domain" description="TF-B3" evidence="7">
    <location>
        <begin position="118"/>
        <end position="211"/>
    </location>
</feature>
<dbReference type="CDD" id="cd10017">
    <property type="entry name" value="B3_DNA"/>
    <property type="match status" value="1"/>
</dbReference>
<dbReference type="GeneID" id="104709496"/>
<gene>
    <name evidence="9" type="primary">LOC104709496</name>
</gene>
<dbReference type="Proteomes" id="UP000694864">
    <property type="component" value="Chromosome 8"/>
</dbReference>
<feature type="region of interest" description="Disordered" evidence="6">
    <location>
        <begin position="97"/>
        <end position="126"/>
    </location>
</feature>
<dbReference type="Pfam" id="PF02362">
    <property type="entry name" value="B3"/>
    <property type="match status" value="1"/>
</dbReference>
<reference evidence="9" key="2">
    <citation type="submission" date="2025-08" db="UniProtKB">
        <authorList>
            <consortium name="RefSeq"/>
        </authorList>
    </citation>
    <scope>IDENTIFICATION</scope>
    <source>
        <tissue evidence="9">Leaf</tissue>
    </source>
</reference>
<dbReference type="PANTHER" id="PTHR31391">
    <property type="entry name" value="B3 DOMAIN-CONTAINING PROTEIN OS11G0197600-RELATED"/>
    <property type="match status" value="1"/>
</dbReference>
<dbReference type="PANTHER" id="PTHR31391:SF106">
    <property type="entry name" value="B3 DOMAIN-CONTAINING PROTEIN OS01G0723500"/>
    <property type="match status" value="1"/>
</dbReference>
<proteinExistence type="predicted"/>
<accession>A0ABM1QBZ6</accession>
<keyword evidence="5" id="KW-0539">Nucleus</keyword>
<dbReference type="InterPro" id="IPR015300">
    <property type="entry name" value="DNA-bd_pseudobarrel_sf"/>
</dbReference>
<sequence length="211" mass="24199">MVRNRVFGQVMEEGDNPAFFKILRREDLSSEIMVENDSSSLDKKHLRQVSVVKDGLKSAMGKLMFVNDNGLGENEYLTFTHEANRCFNVNTYEENGKEMLKPRQSSTITSSSGRSKREERNSNYIDVKKDEETGIPKKFVDMHMPNQTKMFKIHHPTGKKSWEVTYVVTDVQSRFSAGWSRFAKELGLEVGDVCTFKLIEPTEICVKVSKE</sequence>
<feature type="compositionally biased region" description="Basic and acidic residues" evidence="6">
    <location>
        <begin position="115"/>
        <end position="126"/>
    </location>
</feature>
<evidence type="ECO:0000259" key="7">
    <source>
        <dbReference type="PROSITE" id="PS50863"/>
    </source>
</evidence>
<dbReference type="Gene3D" id="2.40.330.10">
    <property type="entry name" value="DNA-binding pseudobarrel domain"/>
    <property type="match status" value="1"/>
</dbReference>
<evidence type="ECO:0000256" key="4">
    <source>
        <dbReference type="ARBA" id="ARBA00023163"/>
    </source>
</evidence>
<evidence type="ECO:0000256" key="3">
    <source>
        <dbReference type="ARBA" id="ARBA00023125"/>
    </source>
</evidence>
<dbReference type="PROSITE" id="PS50863">
    <property type="entry name" value="B3"/>
    <property type="match status" value="1"/>
</dbReference>
<evidence type="ECO:0000256" key="6">
    <source>
        <dbReference type="SAM" id="MobiDB-lite"/>
    </source>
</evidence>
<evidence type="ECO:0000313" key="9">
    <source>
        <dbReference type="RefSeq" id="XP_019084284.1"/>
    </source>
</evidence>
<evidence type="ECO:0000256" key="1">
    <source>
        <dbReference type="ARBA" id="ARBA00004123"/>
    </source>
</evidence>